<dbReference type="AlphaFoldDB" id="A0A7I8D8Q1"/>
<dbReference type="RefSeq" id="WP_200760514.1">
    <property type="nucleotide sequence ID" value="NZ_AP023366.1"/>
</dbReference>
<evidence type="ECO:0000313" key="1">
    <source>
        <dbReference type="EMBL" id="BCJ86518.1"/>
    </source>
</evidence>
<reference evidence="1 2" key="1">
    <citation type="submission" date="2020-08" db="EMBL/GenBank/DDBJ databases">
        <title>Complete Genome Sequence of Effusibacillus dendaii Strain skT53, Isolated from Farmland soil.</title>
        <authorList>
            <person name="Konishi T."/>
            <person name="Kawasaki H."/>
        </authorList>
    </citation>
    <scope>NUCLEOTIDE SEQUENCE [LARGE SCALE GENOMIC DNA]</scope>
    <source>
        <strain evidence="2">skT53</strain>
    </source>
</reference>
<sequence>MITVTPIEIEGHTVIGVQVELPKTNLIAIRTEKGYIMCGALDVSLLNDKLADRGIIAGRAVGVRSLEDLLNFPLESITKKAEEIGIREGMSGKEALLRMI</sequence>
<organism evidence="1 2">
    <name type="scientific">Effusibacillus dendaii</name>
    <dbReference type="NCBI Taxonomy" id="2743772"/>
    <lineage>
        <taxon>Bacteria</taxon>
        <taxon>Bacillati</taxon>
        <taxon>Bacillota</taxon>
        <taxon>Bacilli</taxon>
        <taxon>Bacillales</taxon>
        <taxon>Alicyclobacillaceae</taxon>
        <taxon>Effusibacillus</taxon>
    </lineage>
</organism>
<evidence type="ECO:0000313" key="2">
    <source>
        <dbReference type="Proteomes" id="UP000593802"/>
    </source>
</evidence>
<dbReference type="KEGG" id="eff:skT53_15030"/>
<dbReference type="EMBL" id="AP023366">
    <property type="protein sequence ID" value="BCJ86518.1"/>
    <property type="molecule type" value="Genomic_DNA"/>
</dbReference>
<gene>
    <name evidence="1" type="ORF">skT53_15030</name>
</gene>
<dbReference type="Gene3D" id="3.30.1980.10">
    <property type="entry name" value="Hypothetical protein YunC"/>
    <property type="match status" value="1"/>
</dbReference>
<dbReference type="Pfam" id="PF08827">
    <property type="entry name" value="DUF1805"/>
    <property type="match status" value="1"/>
</dbReference>
<evidence type="ECO:0008006" key="3">
    <source>
        <dbReference type="Google" id="ProtNLM"/>
    </source>
</evidence>
<dbReference type="SUPFAM" id="SSF102891">
    <property type="entry name" value="Hypothetical protein Ta1206"/>
    <property type="match status" value="1"/>
</dbReference>
<keyword evidence="2" id="KW-1185">Reference proteome</keyword>
<dbReference type="InterPro" id="IPR036493">
    <property type="entry name" value="YunC_sf"/>
</dbReference>
<protein>
    <recommendedName>
        <fullName evidence="3">DUF1805 domain-containing protein</fullName>
    </recommendedName>
</protein>
<name>A0A7I8D8Q1_9BACL</name>
<proteinExistence type="predicted"/>
<dbReference type="Proteomes" id="UP000593802">
    <property type="component" value="Chromosome"/>
</dbReference>
<accession>A0A7I8D8Q1</accession>
<dbReference type="InterPro" id="IPR014931">
    <property type="entry name" value="DUF1805"/>
</dbReference>